<name>A0A554LIM8_9BACT</name>
<dbReference type="SMART" id="SM00974">
    <property type="entry name" value="T5orf172"/>
    <property type="match status" value="1"/>
</dbReference>
<organism evidence="2 3">
    <name type="scientific">Candidatus Berkelbacteria bacterium Licking1014_7</name>
    <dbReference type="NCBI Taxonomy" id="2017147"/>
    <lineage>
        <taxon>Bacteria</taxon>
        <taxon>Candidatus Berkelbacteria</taxon>
    </lineage>
</organism>
<reference evidence="2 3" key="1">
    <citation type="submission" date="2017-07" db="EMBL/GenBank/DDBJ databases">
        <title>Mechanisms for carbon and nitrogen cycling indicate functional differentiation within the Candidate Phyla Radiation.</title>
        <authorList>
            <person name="Danczak R.E."/>
            <person name="Johnston M.D."/>
            <person name="Kenah C."/>
            <person name="Slattery M."/>
            <person name="Wrighton K.C."/>
            <person name="Wilkins M.J."/>
        </authorList>
    </citation>
    <scope>NUCLEOTIDE SEQUENCE [LARGE SCALE GENOMIC DNA]</scope>
    <source>
        <strain evidence="2">Licking1014_7</strain>
    </source>
</reference>
<proteinExistence type="predicted"/>
<protein>
    <recommendedName>
        <fullName evidence="1">Bacteriophage T5 Orf172 DNA-binding domain-containing protein</fullName>
    </recommendedName>
</protein>
<comment type="caution">
    <text evidence="2">The sequence shown here is derived from an EMBL/GenBank/DDBJ whole genome shotgun (WGS) entry which is preliminary data.</text>
</comment>
<gene>
    <name evidence="2" type="ORF">CEN89_534</name>
</gene>
<accession>A0A554LIM8</accession>
<dbReference type="InterPro" id="IPR018306">
    <property type="entry name" value="Phage_T5_Orf172_DNA-bd"/>
</dbReference>
<dbReference type="EMBL" id="VMGK01000016">
    <property type="protein sequence ID" value="TSC92697.1"/>
    <property type="molecule type" value="Genomic_DNA"/>
</dbReference>
<sequence>MPGYVKIGRTSSNLEQRIRDLSASSSIPIPFTCFYACTVKNAQFVEHQLHDAFDNNRINPKREFFQIAPERVVSALKLAEIENITPKEDFVENREDQRALNKARKIREKFNFNMANIPAGAELIFSRDENIKAKVIDNHSIEYDGKKTSLSKSAQKILGYVYGVAGTDYWMYEDETLDERRKRLVAQE</sequence>
<evidence type="ECO:0000259" key="1">
    <source>
        <dbReference type="SMART" id="SM00974"/>
    </source>
</evidence>
<evidence type="ECO:0000313" key="2">
    <source>
        <dbReference type="EMBL" id="TSC92697.1"/>
    </source>
</evidence>
<feature type="domain" description="Bacteriophage T5 Orf172 DNA-binding" evidence="1">
    <location>
        <begin position="1"/>
        <end position="79"/>
    </location>
</feature>
<dbReference type="Pfam" id="PF13455">
    <property type="entry name" value="MUG113"/>
    <property type="match status" value="1"/>
</dbReference>
<dbReference type="AlphaFoldDB" id="A0A554LIM8"/>
<evidence type="ECO:0000313" key="3">
    <source>
        <dbReference type="Proteomes" id="UP000315689"/>
    </source>
</evidence>
<dbReference type="Proteomes" id="UP000315689">
    <property type="component" value="Unassembled WGS sequence"/>
</dbReference>